<evidence type="ECO:0000259" key="2">
    <source>
        <dbReference type="Pfam" id="PF01364"/>
    </source>
</evidence>
<dbReference type="KEGG" id="fya:KMW28_18260"/>
<protein>
    <submittedName>
        <fullName evidence="4">Type IX secretion system sortase PorU</fullName>
    </submittedName>
</protein>
<dbReference type="RefSeq" id="WP_169666833.1">
    <property type="nucleotide sequence ID" value="NZ_CP076132.1"/>
</dbReference>
<dbReference type="CDD" id="cd02258">
    <property type="entry name" value="Peptidase_C25_N"/>
    <property type="match status" value="1"/>
</dbReference>
<evidence type="ECO:0000313" key="4">
    <source>
        <dbReference type="EMBL" id="QWG01574.1"/>
    </source>
</evidence>
<name>A0AAX1N201_9BACT</name>
<feature type="domain" description="Secretion system C-terminal sorting" evidence="3">
    <location>
        <begin position="1038"/>
        <end position="1110"/>
    </location>
</feature>
<dbReference type="Pfam" id="PF18962">
    <property type="entry name" value="Por_Secre_tail"/>
    <property type="match status" value="1"/>
</dbReference>
<evidence type="ECO:0000256" key="1">
    <source>
        <dbReference type="ARBA" id="ARBA00022729"/>
    </source>
</evidence>
<proteinExistence type="predicted"/>
<feature type="domain" description="Gingipain" evidence="2">
    <location>
        <begin position="400"/>
        <end position="772"/>
    </location>
</feature>
<dbReference type="Gene3D" id="3.40.50.10390">
    <property type="entry name" value="Gingipain r, domain 1"/>
    <property type="match status" value="1"/>
</dbReference>
<dbReference type="SUPFAM" id="SSF52129">
    <property type="entry name" value="Caspase-like"/>
    <property type="match status" value="1"/>
</dbReference>
<organism evidence="4 5">
    <name type="scientific">Flammeovirga yaeyamensis</name>
    <dbReference type="NCBI Taxonomy" id="367791"/>
    <lineage>
        <taxon>Bacteria</taxon>
        <taxon>Pseudomonadati</taxon>
        <taxon>Bacteroidota</taxon>
        <taxon>Cytophagia</taxon>
        <taxon>Cytophagales</taxon>
        <taxon>Flammeovirgaceae</taxon>
        <taxon>Flammeovirga</taxon>
    </lineage>
</organism>
<accession>A0AAX1N201</accession>
<dbReference type="InterPro" id="IPR029031">
    <property type="entry name" value="Gingipain_N_sf"/>
</dbReference>
<dbReference type="InterPro" id="IPR029030">
    <property type="entry name" value="Caspase-like_dom_sf"/>
</dbReference>
<gene>
    <name evidence="4" type="primary">porU</name>
    <name evidence="4" type="ORF">KMW28_18260</name>
</gene>
<dbReference type="AlphaFoldDB" id="A0AAX1N201"/>
<dbReference type="Gene3D" id="3.40.50.1460">
    <property type="match status" value="1"/>
</dbReference>
<keyword evidence="1" id="KW-0732">Signal</keyword>
<dbReference type="InterPro" id="IPR026444">
    <property type="entry name" value="Secre_tail"/>
</dbReference>
<dbReference type="EMBL" id="CP076132">
    <property type="protein sequence ID" value="QWG01574.1"/>
    <property type="molecule type" value="Genomic_DNA"/>
</dbReference>
<dbReference type="GO" id="GO:0006508">
    <property type="term" value="P:proteolysis"/>
    <property type="evidence" value="ECO:0007669"/>
    <property type="project" value="InterPro"/>
</dbReference>
<dbReference type="GO" id="GO:0008234">
    <property type="term" value="F:cysteine-type peptidase activity"/>
    <property type="evidence" value="ECO:0007669"/>
    <property type="project" value="InterPro"/>
</dbReference>
<keyword evidence="5" id="KW-1185">Reference proteome</keyword>
<dbReference type="NCBIfam" id="TIGR04183">
    <property type="entry name" value="Por_Secre_tail"/>
    <property type="match status" value="1"/>
</dbReference>
<evidence type="ECO:0000313" key="5">
    <source>
        <dbReference type="Proteomes" id="UP000678679"/>
    </source>
</evidence>
<dbReference type="Proteomes" id="UP000678679">
    <property type="component" value="Chromosome 1"/>
</dbReference>
<dbReference type="InterPro" id="IPR001769">
    <property type="entry name" value="Gingipain"/>
</dbReference>
<dbReference type="NCBIfam" id="NF033707">
    <property type="entry name" value="T9SS_sortase"/>
    <property type="match status" value="1"/>
</dbReference>
<evidence type="ECO:0000259" key="3">
    <source>
        <dbReference type="Pfam" id="PF18962"/>
    </source>
</evidence>
<reference evidence="4 5" key="1">
    <citation type="submission" date="2021-05" db="EMBL/GenBank/DDBJ databases">
        <title>Comparative genomic studies on the polysaccharide-degrading batcterial strains of the Flammeovirga genus.</title>
        <authorList>
            <person name="Zewei F."/>
            <person name="Zheng Z."/>
            <person name="Yu L."/>
            <person name="Ruyue G."/>
            <person name="Yanhong M."/>
            <person name="Yuanyuan C."/>
            <person name="Jingyan G."/>
            <person name="Wenjun H."/>
        </authorList>
    </citation>
    <scope>NUCLEOTIDE SEQUENCE [LARGE SCALE GENOMIC DNA]</scope>
    <source>
        <strain evidence="4 5">NBRC:100898</strain>
    </source>
</reference>
<sequence>MTSNKSYISTFILLFFSIGFVLGQSPLSQGDIYKLEITEDGIYKIDASLMSEMGIDINSLNANQLFLYGFGEGMLPQTNSDYRPDELLEVPMKYVGNDTNLNSNSYFLFYGFGPNKTITNSDEEFVNKELNLYSATNNYFLVVKSQGSPKRIQNRNVSGSNSQNFDQLIESIHFEEDIRTALNDASGRFFFGENFTTTTSKSISIPVIPQSTASLIRFQIGVMGKSREVSTFSIQTNNINRGELEVPAAPEFNSYRYGNQGHMVNSLFDPYSVNSIGGNITFDISFSKPLSDSEGYLDYITLNISRTLVEKSGGYSLHGFFDNDSRDVAAIKNSSNLEIWDISNTQDIYVLPKVNDRNNLLRSKSYFEVVAFNSSNVLSPTYLEKIPNQNLRGISVPNLLIITAPQYLTQANQLKSHRESHDNLSVSVVTIDQVYNEFSSGRQDVSAIRDFAKYLYEKNNQELKYLLLFGQGSYDYKGSQFENSSQVPVYESRNILHRTQTFSSEDYFGFFDDHEGYWTEDIEGTADEYDLEIGIGRLPARNVEQAQLLLNKLISYDTTTANRQQWKKDIVFVADDGDNNNHQSDANELAVYVEETFKEFNSKRIYIDNLQKETSPTGAIAPETYDLVYKTINDDGAMIINYSGHGSISRWADETIMDLELANNLTNYHHLPLFFTATCEYGRYDNPNYESGAEQLLFNSKGGAIALMTTTRPVFASSNLVINKAFYEQIFVKDADGNYPRLGDVFKLTKNNSLRGTRNRNFALLGDPSMRLFIPKTETKITHLNDELLSSSDTIKALDRIRLRGEIVNDNTRNTGFNGEVFLTLLEKPITSSTLGNDGPETVFEYQERKYQLFRGVADVVNGEFEIDFVVPLDIRYNIGNAKFSLYAKANDNEEAIGGEMNILIGGSSDNPVQDNNPPEISISLNGDPSTVNTYPDLYFHAELEDESGINISGIGVGHDATLILDEGDTSWVVNDYIMPVSGQENTYSLVFPVNNLEEGEHTLELVVWDVLNNRSSKTIRFYVSNINEIEVEELKAYPNPVNNQFTLSFKHNLGGKYLKIQSNIVDMSGKVVLKSDLEYEVSDDIIQIQYDDVKSSLNLNKGIYVIQLIIESPILGLQSVKTIRIVVI</sequence>
<dbReference type="Pfam" id="PF01364">
    <property type="entry name" value="Peptidase_C25"/>
    <property type="match status" value="1"/>
</dbReference>